<dbReference type="Pfam" id="PF00011">
    <property type="entry name" value="HSP20"/>
    <property type="match status" value="1"/>
</dbReference>
<proteinExistence type="inferred from homology"/>
<sequence>MVMPVEEKARQSQMKDLQAFHKQAGEVLGEEFWQDIGALIPSLGPRVDIYYTQTTVVVMAEIPELKSKGQIGISLEGQTLILEGDIPCMYPVTENRITQAERFFGSFRRALLMPKPVSKDHIRANYSQGLLMIELQIETYEQPKNIPIEFA</sequence>
<dbReference type="InterPro" id="IPR002068">
    <property type="entry name" value="A-crystallin/Hsp20_dom"/>
</dbReference>
<evidence type="ECO:0000256" key="1">
    <source>
        <dbReference type="PROSITE-ProRule" id="PRU00285"/>
    </source>
</evidence>
<evidence type="ECO:0000259" key="3">
    <source>
        <dbReference type="PROSITE" id="PS01031"/>
    </source>
</evidence>
<evidence type="ECO:0000256" key="2">
    <source>
        <dbReference type="RuleBase" id="RU003616"/>
    </source>
</evidence>
<accession>A0A559JQB9</accession>
<dbReference type="Proteomes" id="UP000316330">
    <property type="component" value="Unassembled WGS sequence"/>
</dbReference>
<keyword evidence="5" id="KW-1185">Reference proteome</keyword>
<dbReference type="EMBL" id="VNJJ01000003">
    <property type="protein sequence ID" value="TVY02053.1"/>
    <property type="molecule type" value="Genomic_DNA"/>
</dbReference>
<dbReference type="InterPro" id="IPR008978">
    <property type="entry name" value="HSP20-like_chaperone"/>
</dbReference>
<comment type="similarity">
    <text evidence="1 2">Belongs to the small heat shock protein (HSP20) family.</text>
</comment>
<dbReference type="OrthoDB" id="1806521at2"/>
<dbReference type="PROSITE" id="PS01031">
    <property type="entry name" value="SHSP"/>
    <property type="match status" value="1"/>
</dbReference>
<dbReference type="SUPFAM" id="SSF49764">
    <property type="entry name" value="HSP20-like chaperones"/>
    <property type="match status" value="1"/>
</dbReference>
<protein>
    <submittedName>
        <fullName evidence="4">Hsp20/alpha crystallin family protein</fullName>
    </submittedName>
</protein>
<comment type="caution">
    <text evidence="4">The sequence shown here is derived from an EMBL/GenBank/DDBJ whole genome shotgun (WGS) entry which is preliminary data.</text>
</comment>
<gene>
    <name evidence="4" type="ORF">FPZ45_06320</name>
</gene>
<dbReference type="CDD" id="cd06464">
    <property type="entry name" value="ACD_sHsps-like"/>
    <property type="match status" value="1"/>
</dbReference>
<dbReference type="Gene3D" id="2.60.40.790">
    <property type="match status" value="1"/>
</dbReference>
<dbReference type="AlphaFoldDB" id="A0A559JQB9"/>
<reference evidence="4 5" key="1">
    <citation type="submission" date="2019-07" db="EMBL/GenBank/DDBJ databases">
        <authorList>
            <person name="Kim J."/>
        </authorList>
    </citation>
    <scope>NUCLEOTIDE SEQUENCE [LARGE SCALE GENOMIC DNA]</scope>
    <source>
        <strain evidence="4 5">G13</strain>
    </source>
</reference>
<evidence type="ECO:0000313" key="4">
    <source>
        <dbReference type="EMBL" id="TVY02053.1"/>
    </source>
</evidence>
<name>A0A559JQB9_9BACL</name>
<organism evidence="4 5">
    <name type="scientific">Cohnella terricola</name>
    <dbReference type="NCBI Taxonomy" id="1289167"/>
    <lineage>
        <taxon>Bacteria</taxon>
        <taxon>Bacillati</taxon>
        <taxon>Bacillota</taxon>
        <taxon>Bacilli</taxon>
        <taxon>Bacillales</taxon>
        <taxon>Paenibacillaceae</taxon>
        <taxon>Cohnella</taxon>
    </lineage>
</organism>
<feature type="domain" description="SHSP" evidence="3">
    <location>
        <begin position="38"/>
        <end position="151"/>
    </location>
</feature>
<evidence type="ECO:0000313" key="5">
    <source>
        <dbReference type="Proteomes" id="UP000316330"/>
    </source>
</evidence>